<organism evidence="2 3">
    <name type="scientific">Fopius arisanus</name>
    <dbReference type="NCBI Taxonomy" id="64838"/>
    <lineage>
        <taxon>Eukaryota</taxon>
        <taxon>Metazoa</taxon>
        <taxon>Ecdysozoa</taxon>
        <taxon>Arthropoda</taxon>
        <taxon>Hexapoda</taxon>
        <taxon>Insecta</taxon>
        <taxon>Pterygota</taxon>
        <taxon>Neoptera</taxon>
        <taxon>Endopterygota</taxon>
        <taxon>Hymenoptera</taxon>
        <taxon>Apocrita</taxon>
        <taxon>Ichneumonoidea</taxon>
        <taxon>Braconidae</taxon>
        <taxon>Opiinae</taxon>
        <taxon>Fopius</taxon>
    </lineage>
</organism>
<proteinExistence type="predicted"/>
<reference evidence="3" key="1">
    <citation type="submission" date="2025-08" db="UniProtKB">
        <authorList>
            <consortium name="RefSeq"/>
        </authorList>
    </citation>
    <scope>IDENTIFICATION</scope>
    <source>
        <strain evidence="3">USDA-PBARC FA_bdor</strain>
        <tissue evidence="3">Whole organism</tissue>
    </source>
</reference>
<evidence type="ECO:0000313" key="2">
    <source>
        <dbReference type="Proteomes" id="UP000694866"/>
    </source>
</evidence>
<dbReference type="Proteomes" id="UP000694866">
    <property type="component" value="Unplaced"/>
</dbReference>
<protein>
    <submittedName>
        <fullName evidence="3">DEAD-box ATP-dependent RNA helicase 42-like</fullName>
    </submittedName>
</protein>
<dbReference type="AlphaFoldDB" id="A0A9R1TXA6"/>
<dbReference type="KEGG" id="fas:105264519"/>
<name>A0A9R1TXA6_9HYME</name>
<sequence>MISTKEMDIGKAGYEGGKSEKEGDQNGTEMLGLNEEGGAPECNESVYESPAEFSDGSDGGMSGGEGAQAKRRGRRTNAERLRRATAGGRNASPLLRVWQKKREEERASETEDNESESGKRGRQDDEEGEQNGKRRKEDSERADKERLKRIEEMLRSFREDTVGALKKANEEGEGIRGEIRVMNEKWKKWENKWEEEKKRMQEGIMDIGETVIEMRKEQKTDIAQVNVRLRRLEEKGSRMDELEELVKGLRMGGEESNGNAVSAGKAKVMQVQGVLVKGVKKFGGVGKKGSGSVVVELENEEQKGWTMGSRASLKGRQEVVDHDRTRKERKMLWNLEKVEMVERNTDEQ</sequence>
<accession>A0A9R1TXA6</accession>
<feature type="compositionally biased region" description="Gly residues" evidence="1">
    <location>
        <begin position="57"/>
        <end position="66"/>
    </location>
</feature>
<feature type="compositionally biased region" description="Basic and acidic residues" evidence="1">
    <location>
        <begin position="130"/>
        <end position="147"/>
    </location>
</feature>
<keyword evidence="2" id="KW-1185">Reference proteome</keyword>
<feature type="region of interest" description="Disordered" evidence="1">
    <location>
        <begin position="1"/>
        <end position="147"/>
    </location>
</feature>
<dbReference type="GeneID" id="105264519"/>
<dbReference type="RefSeq" id="XP_011299753.1">
    <property type="nucleotide sequence ID" value="XM_011301451.1"/>
</dbReference>
<feature type="region of interest" description="Disordered" evidence="1">
    <location>
        <begin position="304"/>
        <end position="323"/>
    </location>
</feature>
<gene>
    <name evidence="3" type="primary">LOC105264519</name>
</gene>
<evidence type="ECO:0000313" key="3">
    <source>
        <dbReference type="RefSeq" id="XP_011299753.1"/>
    </source>
</evidence>
<feature type="compositionally biased region" description="Basic and acidic residues" evidence="1">
    <location>
        <begin position="100"/>
        <end position="109"/>
    </location>
</feature>
<evidence type="ECO:0000256" key="1">
    <source>
        <dbReference type="SAM" id="MobiDB-lite"/>
    </source>
</evidence>